<keyword evidence="5" id="KW-1185">Reference proteome</keyword>
<dbReference type="InterPro" id="IPR008942">
    <property type="entry name" value="ENTH_VHS"/>
</dbReference>
<dbReference type="GO" id="GO:0005634">
    <property type="term" value="C:nucleus"/>
    <property type="evidence" value="ECO:0007669"/>
    <property type="project" value="UniProtKB-ARBA"/>
</dbReference>
<feature type="compositionally biased region" description="Basic and acidic residues" evidence="2">
    <location>
        <begin position="12"/>
        <end position="22"/>
    </location>
</feature>
<feature type="compositionally biased region" description="Pro residues" evidence="2">
    <location>
        <begin position="356"/>
        <end position="387"/>
    </location>
</feature>
<proteinExistence type="predicted"/>
<accession>A0AA38L968</accession>
<feature type="region of interest" description="Disordered" evidence="2">
    <location>
        <begin position="1"/>
        <end position="47"/>
    </location>
</feature>
<dbReference type="SMART" id="SM00582">
    <property type="entry name" value="RPR"/>
    <property type="match status" value="1"/>
</dbReference>
<dbReference type="PANTHER" id="PTHR12550:SF49">
    <property type="entry name" value="PROTEIN HUA2-LIKE 2-RELATED"/>
    <property type="match status" value="1"/>
</dbReference>
<protein>
    <recommendedName>
        <fullName evidence="3">CID domain-containing protein</fullName>
    </recommendedName>
</protein>
<feature type="domain" description="CID" evidence="3">
    <location>
        <begin position="58"/>
        <end position="204"/>
    </location>
</feature>
<keyword evidence="1" id="KW-0507">mRNA processing</keyword>
<evidence type="ECO:0000259" key="3">
    <source>
        <dbReference type="PROSITE" id="PS51391"/>
    </source>
</evidence>
<sequence length="659" mass="72449">MLSGNSADDDVRDGFFHAESKSPETNTHQWPPMHLTDREMSEERKPSSAKKNLLVGCLILMQKLPLLGILLRECLKHFQGARTVLEEQLRLAIECAKYGLAGEVVDILVHKLEHEPSLYKRVDLFFLVDSITQCSRGQKGIAGDMYSSAVQSALPRMLSVAAPPGNVARENRRQCLKVLKIWLDRNILPESVIRRHISEIESSVDDRTVTSLARRMPRAERALDDPAREMEGLLDNEYGSNASFQLPGFLMSQMYEDEEDPCASDGLKVEDNSSVGISEAMLEPTNNSTCFLERHRHILEDVEGELEMEDVSPSSEYDGITFKNDTVGADLRPVGPGEAFCSSMLNETNLYPPSSLIPPLPVDMPPSPPPLPASPPPSSPPPPPLSPPFVSQPVFSMSYLSSNEVQGQTLPGALHQYQQGSNHTGGLDSMSYNFPTYLMPCTSVNAFNSSATYGFLQSSVSGVTNSAPIAQQLHASNMSFPQQSYRPLPPAFVPSNQFSFVGAEGHRHLQQSWPNSSLSSAPEIKQSLQDENGRCIYGDIGNMRPEEQHSMEERNESMATLCTGTDRPCGQAGLQITGQIPLPGTSRGSLAGKRAGYGYSTYLIQIQCWIRPGYGLDGPDMSAQIQYIPDTDTAQDTAWMFQTCLDRPGCIMVVSRAKN</sequence>
<dbReference type="InterPro" id="IPR006569">
    <property type="entry name" value="CID_dom"/>
</dbReference>
<dbReference type="Proteomes" id="UP000824469">
    <property type="component" value="Unassembled WGS sequence"/>
</dbReference>
<dbReference type="PROSITE" id="PS51391">
    <property type="entry name" value="CID"/>
    <property type="match status" value="1"/>
</dbReference>
<name>A0AA38L968_TAXCH</name>
<dbReference type="Pfam" id="PF04818">
    <property type="entry name" value="CID"/>
    <property type="match status" value="1"/>
</dbReference>
<dbReference type="PANTHER" id="PTHR12550">
    <property type="entry name" value="HEPATOMA-DERIVED GROWTH FACTOR-RELATED"/>
    <property type="match status" value="1"/>
</dbReference>
<feature type="region of interest" description="Disordered" evidence="2">
    <location>
        <begin position="356"/>
        <end position="388"/>
    </location>
</feature>
<dbReference type="AlphaFoldDB" id="A0AA38L968"/>
<organism evidence="4 5">
    <name type="scientific">Taxus chinensis</name>
    <name type="common">Chinese yew</name>
    <name type="synonym">Taxus wallichiana var. chinensis</name>
    <dbReference type="NCBI Taxonomy" id="29808"/>
    <lineage>
        <taxon>Eukaryota</taxon>
        <taxon>Viridiplantae</taxon>
        <taxon>Streptophyta</taxon>
        <taxon>Embryophyta</taxon>
        <taxon>Tracheophyta</taxon>
        <taxon>Spermatophyta</taxon>
        <taxon>Pinopsida</taxon>
        <taxon>Pinidae</taxon>
        <taxon>Conifers II</taxon>
        <taxon>Cupressales</taxon>
        <taxon>Taxaceae</taxon>
        <taxon>Taxus</taxon>
    </lineage>
</organism>
<dbReference type="GO" id="GO:0006397">
    <property type="term" value="P:mRNA processing"/>
    <property type="evidence" value="ECO:0007669"/>
    <property type="project" value="UniProtKB-KW"/>
</dbReference>
<dbReference type="EMBL" id="JAHRHJ020000006">
    <property type="protein sequence ID" value="KAH9312650.1"/>
    <property type="molecule type" value="Genomic_DNA"/>
</dbReference>
<comment type="caution">
    <text evidence="4">The sequence shown here is derived from an EMBL/GenBank/DDBJ whole genome shotgun (WGS) entry which is preliminary data.</text>
</comment>
<evidence type="ECO:0000313" key="5">
    <source>
        <dbReference type="Proteomes" id="UP000824469"/>
    </source>
</evidence>
<feature type="compositionally biased region" description="Basic and acidic residues" evidence="2">
    <location>
        <begin position="35"/>
        <end position="46"/>
    </location>
</feature>
<gene>
    <name evidence="4" type="ORF">KI387_027685</name>
</gene>
<evidence type="ECO:0000256" key="2">
    <source>
        <dbReference type="SAM" id="MobiDB-lite"/>
    </source>
</evidence>
<evidence type="ECO:0000313" key="4">
    <source>
        <dbReference type="EMBL" id="KAH9312650.1"/>
    </source>
</evidence>
<evidence type="ECO:0000256" key="1">
    <source>
        <dbReference type="ARBA" id="ARBA00022664"/>
    </source>
</evidence>
<reference evidence="4 5" key="1">
    <citation type="journal article" date="2021" name="Nat. Plants">
        <title>The Taxus genome provides insights into paclitaxel biosynthesis.</title>
        <authorList>
            <person name="Xiong X."/>
            <person name="Gou J."/>
            <person name="Liao Q."/>
            <person name="Li Y."/>
            <person name="Zhou Q."/>
            <person name="Bi G."/>
            <person name="Li C."/>
            <person name="Du R."/>
            <person name="Wang X."/>
            <person name="Sun T."/>
            <person name="Guo L."/>
            <person name="Liang H."/>
            <person name="Lu P."/>
            <person name="Wu Y."/>
            <person name="Zhang Z."/>
            <person name="Ro D.K."/>
            <person name="Shang Y."/>
            <person name="Huang S."/>
            <person name="Yan J."/>
        </authorList>
    </citation>
    <scope>NUCLEOTIDE SEQUENCE [LARGE SCALE GENOMIC DNA]</scope>
    <source>
        <strain evidence="4">Ta-2019</strain>
    </source>
</reference>
<dbReference type="Gene3D" id="1.25.40.90">
    <property type="match status" value="1"/>
</dbReference>